<evidence type="ECO:0000313" key="3">
    <source>
        <dbReference type="EMBL" id="GJT84011.1"/>
    </source>
</evidence>
<keyword evidence="1" id="KW-0677">Repeat</keyword>
<feature type="repeat" description="PPR" evidence="2">
    <location>
        <begin position="100"/>
        <end position="134"/>
    </location>
</feature>
<accession>A0ABQ5H8X9</accession>
<dbReference type="PROSITE" id="PS51375">
    <property type="entry name" value="PPR"/>
    <property type="match status" value="3"/>
</dbReference>
<evidence type="ECO:0000256" key="2">
    <source>
        <dbReference type="PROSITE-ProRule" id="PRU00708"/>
    </source>
</evidence>
<reference evidence="3" key="1">
    <citation type="journal article" date="2022" name="Int. J. Mol. Sci.">
        <title>Draft Genome of Tanacetum Coccineum: Genomic Comparison of Closely Related Tanacetum-Family Plants.</title>
        <authorList>
            <person name="Yamashiro T."/>
            <person name="Shiraishi A."/>
            <person name="Nakayama K."/>
            <person name="Satake H."/>
        </authorList>
    </citation>
    <scope>NUCLEOTIDE SEQUENCE</scope>
</reference>
<dbReference type="InterPro" id="IPR002885">
    <property type="entry name" value="PPR_rpt"/>
</dbReference>
<evidence type="ECO:0000313" key="4">
    <source>
        <dbReference type="Proteomes" id="UP001151760"/>
    </source>
</evidence>
<dbReference type="Pfam" id="PF01535">
    <property type="entry name" value="PPR"/>
    <property type="match status" value="3"/>
</dbReference>
<proteinExistence type="predicted"/>
<dbReference type="InterPro" id="IPR011990">
    <property type="entry name" value="TPR-like_helical_dom_sf"/>
</dbReference>
<feature type="repeat" description="PPR" evidence="2">
    <location>
        <begin position="168"/>
        <end position="202"/>
    </location>
</feature>
<name>A0ABQ5H8X9_9ASTR</name>
<gene>
    <name evidence="3" type="ORF">Tco_1058353</name>
</gene>
<dbReference type="PANTHER" id="PTHR47926">
    <property type="entry name" value="PENTATRICOPEPTIDE REPEAT-CONTAINING PROTEIN"/>
    <property type="match status" value="1"/>
</dbReference>
<organism evidence="3 4">
    <name type="scientific">Tanacetum coccineum</name>
    <dbReference type="NCBI Taxonomy" id="301880"/>
    <lineage>
        <taxon>Eukaryota</taxon>
        <taxon>Viridiplantae</taxon>
        <taxon>Streptophyta</taxon>
        <taxon>Embryophyta</taxon>
        <taxon>Tracheophyta</taxon>
        <taxon>Spermatophyta</taxon>
        <taxon>Magnoliopsida</taxon>
        <taxon>eudicotyledons</taxon>
        <taxon>Gunneridae</taxon>
        <taxon>Pentapetalae</taxon>
        <taxon>asterids</taxon>
        <taxon>campanulids</taxon>
        <taxon>Asterales</taxon>
        <taxon>Asteraceae</taxon>
        <taxon>Asteroideae</taxon>
        <taxon>Anthemideae</taxon>
        <taxon>Anthemidinae</taxon>
        <taxon>Tanacetum</taxon>
    </lineage>
</organism>
<dbReference type="Pfam" id="PF13041">
    <property type="entry name" value="PPR_2"/>
    <property type="match status" value="2"/>
</dbReference>
<sequence>MNQLKQIQTQIYALGLSQNVDALKKIMAFSADPLLGNLTYAQRAIGGLRDGKTGGKVHGFVLKCGDVFDCYVCNSVMDMYGELGLSECARKVFDEMGERDLVSWNVLISVYVKCKRFEDAVGVYVRMRGDGIRADEATVVSTLSACIALRDLELDVAREIFDRLPKKNIICWTSMVSGYVSYGKLDEARRLFDESPVKDIVLWTAMINGYVQFNQVDDAMCLFQQMEKPDKDTASWTSIICALSVNGKTSKALELFTEMKESGFRPDDITFIGVLNACSHGGLVEEGWTHFESIKSVYQIEPKIEHYGCLIDLLGRAGLLKEAENIVNRIPKEKDDILVPVYGALLSACRLYSDVVYGDCSFNEVKGDISRSSCVGDASHPAMKDVYYSLNTLAKLSSISEIFDMDLTRIPMIDIKFFTGDQGLDGRITEKQWAVLLINKP</sequence>
<dbReference type="Proteomes" id="UP001151760">
    <property type="component" value="Unassembled WGS sequence"/>
</dbReference>
<evidence type="ECO:0000256" key="1">
    <source>
        <dbReference type="ARBA" id="ARBA00022737"/>
    </source>
</evidence>
<dbReference type="EMBL" id="BQNB010019316">
    <property type="protein sequence ID" value="GJT84011.1"/>
    <property type="molecule type" value="Genomic_DNA"/>
</dbReference>
<dbReference type="Gene3D" id="1.25.40.10">
    <property type="entry name" value="Tetratricopeptide repeat domain"/>
    <property type="match status" value="3"/>
</dbReference>
<keyword evidence="4" id="KW-1185">Reference proteome</keyword>
<protein>
    <submittedName>
        <fullName evidence="3">Pentatricopeptide repeat-containing protein</fullName>
    </submittedName>
</protein>
<comment type="caution">
    <text evidence="3">The sequence shown here is derived from an EMBL/GenBank/DDBJ whole genome shotgun (WGS) entry which is preliminary data.</text>
</comment>
<dbReference type="InterPro" id="IPR046960">
    <property type="entry name" value="PPR_At4g14850-like_plant"/>
</dbReference>
<feature type="repeat" description="PPR" evidence="2">
    <location>
        <begin position="232"/>
        <end position="266"/>
    </location>
</feature>
<dbReference type="NCBIfam" id="TIGR00756">
    <property type="entry name" value="PPR"/>
    <property type="match status" value="5"/>
</dbReference>
<reference evidence="3" key="2">
    <citation type="submission" date="2022-01" db="EMBL/GenBank/DDBJ databases">
        <authorList>
            <person name="Yamashiro T."/>
            <person name="Shiraishi A."/>
            <person name="Satake H."/>
            <person name="Nakayama K."/>
        </authorList>
    </citation>
    <scope>NUCLEOTIDE SEQUENCE</scope>
</reference>